<keyword evidence="2" id="KW-1185">Reference proteome</keyword>
<dbReference type="InterPro" id="IPR007263">
    <property type="entry name" value="DCC1-like"/>
</dbReference>
<gene>
    <name evidence="1" type="ORF">SAMN04487950_3126</name>
</gene>
<name>A0A1I4G9E0_9EURY</name>
<evidence type="ECO:0000313" key="2">
    <source>
        <dbReference type="Proteomes" id="UP000199607"/>
    </source>
</evidence>
<dbReference type="Pfam" id="PF04134">
    <property type="entry name" value="DCC1-like"/>
    <property type="match status" value="1"/>
</dbReference>
<accession>A0A1I4G9E0</accession>
<dbReference type="GO" id="GO:0015035">
    <property type="term" value="F:protein-disulfide reductase activity"/>
    <property type="evidence" value="ECO:0007669"/>
    <property type="project" value="InterPro"/>
</dbReference>
<dbReference type="AlphaFoldDB" id="A0A1I4G9E0"/>
<organism evidence="1 2">
    <name type="scientific">Halogranum rubrum</name>
    <dbReference type="NCBI Taxonomy" id="553466"/>
    <lineage>
        <taxon>Archaea</taxon>
        <taxon>Methanobacteriati</taxon>
        <taxon>Methanobacteriota</taxon>
        <taxon>Stenosarchaea group</taxon>
        <taxon>Halobacteria</taxon>
        <taxon>Halobacteriales</taxon>
        <taxon>Haloferacaceae</taxon>
    </lineage>
</organism>
<proteinExistence type="predicted"/>
<dbReference type="RefSeq" id="WP_089870291.1">
    <property type="nucleotide sequence ID" value="NZ_FOTC01000003.1"/>
</dbReference>
<dbReference type="Proteomes" id="UP000199607">
    <property type="component" value="Unassembled WGS sequence"/>
</dbReference>
<protein>
    <submittedName>
        <fullName evidence="1">Predicted thiol-disulfide oxidoreductase YuxK, DCC family</fullName>
    </submittedName>
</protein>
<sequence length="134" mass="15283">MSRRVSETATQTGREKSARPRIVYDDDCGFCTWSAAFADRHGDFDLMGFSELTKAEKVRLPADYERCVHLFADGEVYSCGEATEQVLARLDPNARQLFGALRGLPGYAVTREKAYRWAADRRAWWGKIVRRESL</sequence>
<evidence type="ECO:0000313" key="1">
    <source>
        <dbReference type="EMBL" id="SFL26604.1"/>
    </source>
</evidence>
<dbReference type="EMBL" id="FOTC01000003">
    <property type="protein sequence ID" value="SFL26604.1"/>
    <property type="molecule type" value="Genomic_DNA"/>
</dbReference>
<reference evidence="2" key="1">
    <citation type="submission" date="2016-10" db="EMBL/GenBank/DDBJ databases">
        <authorList>
            <person name="Varghese N."/>
            <person name="Submissions S."/>
        </authorList>
    </citation>
    <scope>NUCLEOTIDE SEQUENCE [LARGE SCALE GENOMIC DNA]</scope>
    <source>
        <strain evidence="2">CGMCC 1.7738</strain>
    </source>
</reference>